<sequence>MKPIRTLLALTALPAVLLAVLLAGTACGISPTDVQDRGNAPTIAIPPPSKTIFLIRGGKLALEPADVDDDTVASLLTALFAASTQPLGDRDTALRAFTYLRIKDSINPPQRDEVQLPRTSTLTVYISGDGTLTNLGKAQIVCTAQQDAAFEQVKIVRVNENRPAKTEGQFTCGQLEDITS</sequence>
<gene>
    <name evidence="2" type="ORF">GCM10022224_031440</name>
</gene>
<comment type="caution">
    <text evidence="2">The sequence shown here is derived from an EMBL/GenBank/DDBJ whole genome shotgun (WGS) entry which is preliminary data.</text>
</comment>
<proteinExistence type="predicted"/>
<dbReference type="EMBL" id="BAAAZP010000059">
    <property type="protein sequence ID" value="GAA3664917.1"/>
    <property type="molecule type" value="Genomic_DNA"/>
</dbReference>
<reference evidence="3" key="1">
    <citation type="journal article" date="2019" name="Int. J. Syst. Evol. Microbiol.">
        <title>The Global Catalogue of Microorganisms (GCM) 10K type strain sequencing project: providing services to taxonomists for standard genome sequencing and annotation.</title>
        <authorList>
            <consortium name="The Broad Institute Genomics Platform"/>
            <consortium name="The Broad Institute Genome Sequencing Center for Infectious Disease"/>
            <person name="Wu L."/>
            <person name="Ma J."/>
        </authorList>
    </citation>
    <scope>NUCLEOTIDE SEQUENCE [LARGE SCALE GENOMIC DNA]</scope>
    <source>
        <strain evidence="3">JCM 16904</strain>
    </source>
</reference>
<accession>A0ABP7BQ33</accession>
<name>A0ABP7BQ33_9ACTN</name>
<dbReference type="RefSeq" id="WP_344877539.1">
    <property type="nucleotide sequence ID" value="NZ_BAAAZP010000059.1"/>
</dbReference>
<dbReference type="PROSITE" id="PS51257">
    <property type="entry name" value="PROKAR_LIPOPROTEIN"/>
    <property type="match status" value="1"/>
</dbReference>
<evidence type="ECO:0000313" key="2">
    <source>
        <dbReference type="EMBL" id="GAA3664917.1"/>
    </source>
</evidence>
<organism evidence="2 3">
    <name type="scientific">Nonomuraea antimicrobica</name>
    <dbReference type="NCBI Taxonomy" id="561173"/>
    <lineage>
        <taxon>Bacteria</taxon>
        <taxon>Bacillati</taxon>
        <taxon>Actinomycetota</taxon>
        <taxon>Actinomycetes</taxon>
        <taxon>Streptosporangiales</taxon>
        <taxon>Streptosporangiaceae</taxon>
        <taxon>Nonomuraea</taxon>
    </lineage>
</organism>
<evidence type="ECO:0008006" key="4">
    <source>
        <dbReference type="Google" id="ProtNLM"/>
    </source>
</evidence>
<dbReference type="Proteomes" id="UP001500902">
    <property type="component" value="Unassembled WGS sequence"/>
</dbReference>
<keyword evidence="1" id="KW-0732">Signal</keyword>
<feature type="chain" id="PRO_5047402409" description="GerMN domain-containing protein" evidence="1">
    <location>
        <begin position="29"/>
        <end position="180"/>
    </location>
</feature>
<keyword evidence="3" id="KW-1185">Reference proteome</keyword>
<evidence type="ECO:0000313" key="3">
    <source>
        <dbReference type="Proteomes" id="UP001500902"/>
    </source>
</evidence>
<feature type="signal peptide" evidence="1">
    <location>
        <begin position="1"/>
        <end position="28"/>
    </location>
</feature>
<protein>
    <recommendedName>
        <fullName evidence="4">GerMN domain-containing protein</fullName>
    </recommendedName>
</protein>
<evidence type="ECO:0000256" key="1">
    <source>
        <dbReference type="SAM" id="SignalP"/>
    </source>
</evidence>